<name>T1KES6_TETUR</name>
<keyword evidence="1" id="KW-0732">Signal</keyword>
<evidence type="ECO:0000256" key="1">
    <source>
        <dbReference type="SAM" id="SignalP"/>
    </source>
</evidence>
<evidence type="ECO:0000313" key="2">
    <source>
        <dbReference type="EnsemblMetazoa" id="tetur10g00590.1"/>
    </source>
</evidence>
<dbReference type="Proteomes" id="UP000015104">
    <property type="component" value="Unassembled WGS sequence"/>
</dbReference>
<feature type="chain" id="PRO_5004581308" evidence="1">
    <location>
        <begin position="17"/>
        <end position="29"/>
    </location>
</feature>
<reference evidence="2" key="2">
    <citation type="submission" date="2015-06" db="UniProtKB">
        <authorList>
            <consortium name="EnsemblMetazoa"/>
        </authorList>
    </citation>
    <scope>IDENTIFICATION</scope>
</reference>
<sequence length="29" mass="3476">MLLFPFIFLVFKCVTSYHYFHSTTITSEC</sequence>
<organism evidence="2 3">
    <name type="scientific">Tetranychus urticae</name>
    <name type="common">Two-spotted spider mite</name>
    <dbReference type="NCBI Taxonomy" id="32264"/>
    <lineage>
        <taxon>Eukaryota</taxon>
        <taxon>Metazoa</taxon>
        <taxon>Ecdysozoa</taxon>
        <taxon>Arthropoda</taxon>
        <taxon>Chelicerata</taxon>
        <taxon>Arachnida</taxon>
        <taxon>Acari</taxon>
        <taxon>Acariformes</taxon>
        <taxon>Trombidiformes</taxon>
        <taxon>Prostigmata</taxon>
        <taxon>Eleutherengona</taxon>
        <taxon>Raphignathae</taxon>
        <taxon>Tetranychoidea</taxon>
        <taxon>Tetranychidae</taxon>
        <taxon>Tetranychus</taxon>
    </lineage>
</organism>
<reference evidence="3" key="1">
    <citation type="submission" date="2011-08" db="EMBL/GenBank/DDBJ databases">
        <authorList>
            <person name="Rombauts S."/>
        </authorList>
    </citation>
    <scope>NUCLEOTIDE SEQUENCE</scope>
    <source>
        <strain evidence="3">London</strain>
    </source>
</reference>
<dbReference type="EMBL" id="CAEY01000028">
    <property type="status" value="NOT_ANNOTATED_CDS"/>
    <property type="molecule type" value="Genomic_DNA"/>
</dbReference>
<keyword evidence="3" id="KW-1185">Reference proteome</keyword>
<proteinExistence type="predicted"/>
<accession>T1KES6</accession>
<protein>
    <submittedName>
        <fullName evidence="2">Uncharacterized protein</fullName>
    </submittedName>
</protein>
<dbReference type="EnsemblMetazoa" id="tetur10g00590.1">
    <property type="protein sequence ID" value="tetur10g00590.1"/>
    <property type="gene ID" value="tetur10g00590"/>
</dbReference>
<dbReference type="AlphaFoldDB" id="T1KES6"/>
<feature type="signal peptide" evidence="1">
    <location>
        <begin position="1"/>
        <end position="16"/>
    </location>
</feature>
<evidence type="ECO:0000313" key="3">
    <source>
        <dbReference type="Proteomes" id="UP000015104"/>
    </source>
</evidence>
<dbReference type="HOGENOM" id="CLU_3411009_0_0_1"/>